<keyword evidence="2" id="KW-0472">Membrane</keyword>
<keyword evidence="2" id="KW-1133">Transmembrane helix</keyword>
<organism evidence="3 4">
    <name type="scientific">Geodermatophilus obscurus</name>
    <dbReference type="NCBI Taxonomy" id="1861"/>
    <lineage>
        <taxon>Bacteria</taxon>
        <taxon>Bacillati</taxon>
        <taxon>Actinomycetota</taxon>
        <taxon>Actinomycetes</taxon>
        <taxon>Geodermatophilales</taxon>
        <taxon>Geodermatophilaceae</taxon>
        <taxon>Geodermatophilus</taxon>
    </lineage>
</organism>
<gene>
    <name evidence="3" type="ORF">SAMN05660359_03908</name>
</gene>
<feature type="region of interest" description="Disordered" evidence="1">
    <location>
        <begin position="1"/>
        <end position="23"/>
    </location>
</feature>
<feature type="transmembrane region" description="Helical" evidence="2">
    <location>
        <begin position="52"/>
        <end position="71"/>
    </location>
</feature>
<dbReference type="OrthoDB" id="5188656at2"/>
<evidence type="ECO:0000313" key="3">
    <source>
        <dbReference type="EMBL" id="SFO50241.1"/>
    </source>
</evidence>
<keyword evidence="2" id="KW-0812">Transmembrane</keyword>
<keyword evidence="4" id="KW-1185">Reference proteome</keyword>
<accession>A0A1I5HQZ7</accession>
<feature type="transmembrane region" description="Helical" evidence="2">
    <location>
        <begin position="195"/>
        <end position="213"/>
    </location>
</feature>
<dbReference type="EMBL" id="FOWE01000010">
    <property type="protein sequence ID" value="SFO50241.1"/>
    <property type="molecule type" value="Genomic_DNA"/>
</dbReference>
<feature type="transmembrane region" description="Helical" evidence="2">
    <location>
        <begin position="83"/>
        <end position="101"/>
    </location>
</feature>
<dbReference type="Pfam" id="PF12679">
    <property type="entry name" value="ABC2_membrane_2"/>
    <property type="match status" value="1"/>
</dbReference>
<sequence length="276" mass="28419">MTTSHAPTNPSATTPDLRHLDTRTPRGDARAVAAALKSEWIKAVTVRSTGTVLVLALGGGLAVSWAVSTFVTDRVQYVADVGFLWTGVTAMLAAIAGVLLFGSEVQHGTLASTLAARPARWIIVLAKTLVAATVGLVLGAVGLAAGFGGAVIAGLDAGDTSSVATTIGWALLYTTLSAVLGLGISMVVRNSTAAIGGLLVWGFVVENLFRLFLADEIARFLPFVAGNHLLNDDSGFASAETLAVALTRPENALVFGGYTLVALAVGTVLLYRRDTN</sequence>
<dbReference type="AlphaFoldDB" id="A0A1I5HQZ7"/>
<feature type="compositionally biased region" description="Polar residues" evidence="1">
    <location>
        <begin position="1"/>
        <end position="14"/>
    </location>
</feature>
<proteinExistence type="predicted"/>
<feature type="transmembrane region" description="Helical" evidence="2">
    <location>
        <begin position="167"/>
        <end position="188"/>
    </location>
</feature>
<evidence type="ECO:0000256" key="1">
    <source>
        <dbReference type="SAM" id="MobiDB-lite"/>
    </source>
</evidence>
<feature type="transmembrane region" description="Helical" evidence="2">
    <location>
        <begin position="122"/>
        <end position="155"/>
    </location>
</feature>
<evidence type="ECO:0000313" key="4">
    <source>
        <dbReference type="Proteomes" id="UP000183642"/>
    </source>
</evidence>
<evidence type="ECO:0000256" key="2">
    <source>
        <dbReference type="SAM" id="Phobius"/>
    </source>
</evidence>
<dbReference type="GO" id="GO:0005886">
    <property type="term" value="C:plasma membrane"/>
    <property type="evidence" value="ECO:0007669"/>
    <property type="project" value="UniProtKB-SubCell"/>
</dbReference>
<name>A0A1I5HQZ7_9ACTN</name>
<protein>
    <submittedName>
        <fullName evidence="3">ABC-type transport system involved in multi-copper enzyme maturation, permease component</fullName>
    </submittedName>
</protein>
<dbReference type="Proteomes" id="UP000183642">
    <property type="component" value="Unassembled WGS sequence"/>
</dbReference>
<feature type="transmembrane region" description="Helical" evidence="2">
    <location>
        <begin position="252"/>
        <end position="271"/>
    </location>
</feature>
<reference evidence="4" key="1">
    <citation type="submission" date="2016-10" db="EMBL/GenBank/DDBJ databases">
        <authorList>
            <person name="Varghese N."/>
            <person name="Submissions S."/>
        </authorList>
    </citation>
    <scope>NUCLEOTIDE SEQUENCE [LARGE SCALE GENOMIC DNA]</scope>
    <source>
        <strain evidence="4">DSM 43161</strain>
    </source>
</reference>
<dbReference type="RefSeq" id="WP_083427526.1">
    <property type="nucleotide sequence ID" value="NZ_FOWE01000010.1"/>
</dbReference>
<dbReference type="GO" id="GO:0140359">
    <property type="term" value="F:ABC-type transporter activity"/>
    <property type="evidence" value="ECO:0007669"/>
    <property type="project" value="InterPro"/>
</dbReference>